<evidence type="ECO:0000256" key="12">
    <source>
        <dbReference type="PIRSR" id="PIRSR601548-8"/>
    </source>
</evidence>
<feature type="binding site" evidence="9">
    <location>
        <position position="371"/>
    </location>
    <ligand>
        <name>Zn(2+)</name>
        <dbReference type="ChEBI" id="CHEBI:29105"/>
        <label>1</label>
        <note>catalytic</note>
    </ligand>
</feature>
<feature type="disulfide bond" evidence="10 13">
    <location>
        <begin position="336"/>
        <end position="354"/>
    </location>
</feature>
<keyword evidence="3 10" id="KW-1015">Disulfide bond</keyword>
<evidence type="ECO:0000256" key="5">
    <source>
        <dbReference type="PIRSR" id="PIRSR601548-1"/>
    </source>
</evidence>
<keyword evidence="14" id="KW-0645">Protease</keyword>
<evidence type="ECO:0000313" key="17">
    <source>
        <dbReference type="EnsemblMetazoa" id="CapteP185362"/>
    </source>
</evidence>
<dbReference type="EMBL" id="AMQN01003022">
    <property type="status" value="NOT_ANNOTATED_CDS"/>
    <property type="molecule type" value="Genomic_DNA"/>
</dbReference>
<evidence type="ECO:0000256" key="1">
    <source>
        <dbReference type="ARBA" id="ARBA00008139"/>
    </source>
</evidence>
<dbReference type="SUPFAM" id="SSF55486">
    <property type="entry name" value="Metalloproteases ('zincins'), catalytic domain"/>
    <property type="match status" value="1"/>
</dbReference>
<keyword evidence="4 6" id="KW-0325">Glycoprotein</keyword>
<dbReference type="PANTHER" id="PTHR10514:SF27">
    <property type="entry name" value="ANGIOTENSIN-CONVERTING ENZYME"/>
    <property type="match status" value="1"/>
</dbReference>
<reference evidence="17" key="3">
    <citation type="submission" date="2015-06" db="UniProtKB">
        <authorList>
            <consortium name="EnsemblMetazoa"/>
        </authorList>
    </citation>
    <scope>IDENTIFICATION</scope>
</reference>
<dbReference type="GO" id="GO:0006508">
    <property type="term" value="P:proteolysis"/>
    <property type="evidence" value="ECO:0007669"/>
    <property type="project" value="UniProtKB-KW"/>
</dbReference>
<name>R7TBG0_CAPTE</name>
<protein>
    <recommendedName>
        <fullName evidence="14">Angiotensin-converting enzyme</fullName>
        <ecNumber evidence="14">3.4.-.-</ecNumber>
    </recommendedName>
</protein>
<feature type="glycosylation site" description="N-linked (GlcNAc...) asparagine" evidence="6">
    <location>
        <position position="51"/>
    </location>
</feature>
<feature type="chain" id="PRO_5008786840" description="Angiotensin-converting enzyme" evidence="15">
    <location>
        <begin position="18"/>
        <end position="653"/>
    </location>
</feature>
<keyword evidence="18" id="KW-1185">Reference proteome</keyword>
<feature type="signal peptide" evidence="15">
    <location>
        <begin position="1"/>
        <end position="17"/>
    </location>
</feature>
<feature type="active site" description="Proton donor 1" evidence="5">
    <location>
        <position position="516"/>
    </location>
</feature>
<evidence type="ECO:0000256" key="2">
    <source>
        <dbReference type="ARBA" id="ARBA00022729"/>
    </source>
</evidence>
<evidence type="ECO:0000256" key="9">
    <source>
        <dbReference type="PIRSR" id="PIRSR601548-3"/>
    </source>
</evidence>
<evidence type="ECO:0000256" key="11">
    <source>
        <dbReference type="PIRSR" id="PIRSR601548-5"/>
    </source>
</evidence>
<dbReference type="CDD" id="cd06461">
    <property type="entry name" value="M2_ACE"/>
    <property type="match status" value="1"/>
</dbReference>
<evidence type="ECO:0000256" key="13">
    <source>
        <dbReference type="PROSITE-ProRule" id="PRU01355"/>
    </source>
</evidence>
<dbReference type="GO" id="GO:0016020">
    <property type="term" value="C:membrane"/>
    <property type="evidence" value="ECO:0007669"/>
    <property type="project" value="InterPro"/>
</dbReference>
<evidence type="ECO:0000256" key="8">
    <source>
        <dbReference type="PIRSR" id="PIRSR601548-2"/>
    </source>
</evidence>
<proteinExistence type="inferred from homology"/>
<evidence type="ECO:0000256" key="10">
    <source>
        <dbReference type="PIRSR" id="PIRSR601548-4"/>
    </source>
</evidence>
<accession>R7TBG0</accession>
<keyword evidence="9 14" id="KW-0479">Metal-binding</keyword>
<feature type="binding site" evidence="8">
    <location>
        <position position="208"/>
    </location>
    <ligand>
        <name>chloride</name>
        <dbReference type="ChEBI" id="CHEBI:17996"/>
        <label>1</label>
    </ligand>
</feature>
<organism evidence="16">
    <name type="scientific">Capitella teleta</name>
    <name type="common">Polychaete worm</name>
    <dbReference type="NCBI Taxonomy" id="283909"/>
    <lineage>
        <taxon>Eukaryota</taxon>
        <taxon>Metazoa</taxon>
        <taxon>Spiralia</taxon>
        <taxon>Lophotrochozoa</taxon>
        <taxon>Annelida</taxon>
        <taxon>Polychaeta</taxon>
        <taxon>Sedentaria</taxon>
        <taxon>Scolecida</taxon>
        <taxon>Capitellidae</taxon>
        <taxon>Capitella</taxon>
    </lineage>
</organism>
<feature type="active site" description="Proton acceptor 2" evidence="7">
    <location>
        <position position="368"/>
    </location>
</feature>
<feature type="active site" description="Proton acceptor 1" evidence="5">
    <location>
        <position position="368"/>
    </location>
</feature>
<reference evidence="18" key="1">
    <citation type="submission" date="2012-12" db="EMBL/GenBank/DDBJ databases">
        <authorList>
            <person name="Hellsten U."/>
            <person name="Grimwood J."/>
            <person name="Chapman J.A."/>
            <person name="Shapiro H."/>
            <person name="Aerts A."/>
            <person name="Otillar R.P."/>
            <person name="Terry A.Y."/>
            <person name="Boore J.L."/>
            <person name="Simakov O."/>
            <person name="Marletaz F."/>
            <person name="Cho S.-J."/>
            <person name="Edsinger-Gonzales E."/>
            <person name="Havlak P."/>
            <person name="Kuo D.-H."/>
            <person name="Larsson T."/>
            <person name="Lv J."/>
            <person name="Arendt D."/>
            <person name="Savage R."/>
            <person name="Osoegawa K."/>
            <person name="de Jong P."/>
            <person name="Lindberg D.R."/>
            <person name="Seaver E.C."/>
            <person name="Weisblat D.A."/>
            <person name="Putnam N.H."/>
            <person name="Grigoriev I.V."/>
            <person name="Rokhsar D.S."/>
        </authorList>
    </citation>
    <scope>NUCLEOTIDE SEQUENCE</scope>
    <source>
        <strain evidence="18">I ESC-2004</strain>
    </source>
</reference>
<dbReference type="PANTHER" id="PTHR10514">
    <property type="entry name" value="ANGIOTENSIN-CONVERTING ENZYME"/>
    <property type="match status" value="1"/>
</dbReference>
<gene>
    <name evidence="16" type="ORF">CAPTEDRAFT_185362</name>
</gene>
<feature type="binding site" evidence="9">
    <location>
        <position position="395"/>
    </location>
    <ligand>
        <name>Zn(2+)</name>
        <dbReference type="ChEBI" id="CHEBI:29105"/>
        <label>1</label>
        <note>catalytic</note>
    </ligand>
</feature>
<feature type="binding site" evidence="12">
    <location>
        <position position="367"/>
    </location>
    <ligand>
        <name>Zn(2+)</name>
        <dbReference type="ChEBI" id="CHEBI:29105"/>
        <label>2</label>
        <note>catalytic</note>
    </ligand>
</feature>
<comment type="similarity">
    <text evidence="1 13 14">Belongs to the peptidase M2 family.</text>
</comment>
<dbReference type="STRING" id="283909.R7TBG0"/>
<evidence type="ECO:0000256" key="15">
    <source>
        <dbReference type="SAM" id="SignalP"/>
    </source>
</evidence>
<feature type="binding site" evidence="12">
    <location>
        <position position="371"/>
    </location>
    <ligand>
        <name>Zn(2+)</name>
        <dbReference type="ChEBI" id="CHEBI:29105"/>
        <label>2</label>
        <note>catalytic</note>
    </ligand>
</feature>
<dbReference type="GO" id="GO:0008237">
    <property type="term" value="F:metallopeptidase activity"/>
    <property type="evidence" value="ECO:0007669"/>
    <property type="project" value="UniProtKB-KW"/>
</dbReference>
<dbReference type="EC" id="3.4.-.-" evidence="14"/>
<dbReference type="Pfam" id="PF01401">
    <property type="entry name" value="Peptidase_M2"/>
    <property type="match status" value="1"/>
</dbReference>
<evidence type="ECO:0000256" key="6">
    <source>
        <dbReference type="PIRSR" id="PIRSR601548-10"/>
    </source>
</evidence>
<evidence type="ECO:0000313" key="16">
    <source>
        <dbReference type="EMBL" id="ELT90797.1"/>
    </source>
</evidence>
<dbReference type="GO" id="GO:0008241">
    <property type="term" value="F:peptidyl-dipeptidase activity"/>
    <property type="evidence" value="ECO:0007669"/>
    <property type="project" value="InterPro"/>
</dbReference>
<evidence type="ECO:0000256" key="3">
    <source>
        <dbReference type="ARBA" id="ARBA00023157"/>
    </source>
</evidence>
<dbReference type="Gene3D" id="1.10.1370.30">
    <property type="match status" value="1"/>
</dbReference>
<dbReference type="AlphaFoldDB" id="R7TBG0"/>
<comment type="cofactor">
    <cofactor evidence="14">
        <name>Zn(2+)</name>
        <dbReference type="ChEBI" id="CHEBI:29105"/>
    </cofactor>
    <text evidence="14">Binds 1 zinc ion per subunit.</text>
</comment>
<dbReference type="EnsemblMetazoa" id="CapteT185362">
    <property type="protein sequence ID" value="CapteP185362"/>
    <property type="gene ID" value="CapteG185362"/>
</dbReference>
<evidence type="ECO:0000313" key="18">
    <source>
        <dbReference type="Proteomes" id="UP000014760"/>
    </source>
</evidence>
<evidence type="ECO:0000256" key="14">
    <source>
        <dbReference type="RuleBase" id="RU361144"/>
    </source>
</evidence>
<keyword evidence="14" id="KW-0378">Hydrolase</keyword>
<dbReference type="PRINTS" id="PR00791">
    <property type="entry name" value="PEPDIPTASEA"/>
</dbReference>
<keyword evidence="2 15" id="KW-0732">Signal</keyword>
<dbReference type="EMBL" id="KB310768">
    <property type="protein sequence ID" value="ELT90797.1"/>
    <property type="molecule type" value="Genomic_DNA"/>
</dbReference>
<sequence length="653" mass="75280">MAKYGLVLCAIISIVGGSREKEAIQWVKDYSLLTDDAMHTWNTVNWNYQTNITKENEQAATEQRGRISSFLAQVNENASHFDDVIFTDNITKRVFHFLRRNTGKGIVDSSIIRRMGELRYKMMRQTNSARIRRLNCTSEVDCELDRIGYRDAMGEVKEPEELKYMWEKMMDAAAKPNLEIYPEFIDLKNKVAQSSGFNNRAEDLLFYYDDEDFEEQCLVLWKEVLPLYQKLQNFVRHHLKQVYSEVEFPDSGHIPVHLLGGSMGAFWQHLYKDIEPFSNKSRVSFGDELLAKNYTSKGIYKQAESFFVSLGYDPLPAQFWEDSMFEKPIDGREVICGASAWDFGKNGESRIKHCGTVTEMTFNTAHHELGHIYYFKAYAELPHRLRQGANPGFHEAIGDCISLSTETSHYLHHVHLVDKPTNDEGQTFPQNTLKTGDVHLFPSEADVNFLLRQALYKLAIMPFSLLVDTWRYSVYRGETLPHEYNKNWWNLRCKIQGVSPPSPRSSSDFDPAELSHISSDTPYLRYFVSLILQFQFHEALCQEAGHQGPLYTCDIYQSKEAGAKLWSLMELGASKPWSEALQMIAGTRKMNAQPVLEYFKPLSDWLDAQNFPRVTWDEECPDGSFTSGAERTYLYHLPLLVCVRIIMVTLSLD</sequence>
<dbReference type="HOGENOM" id="CLU_014364_3_0_1"/>
<comment type="caution">
    <text evidence="13">Lacks conserved residue(s) required for the propagation of feature annotation.</text>
</comment>
<reference evidence="16 18" key="2">
    <citation type="journal article" date="2013" name="Nature">
        <title>Insights into bilaterian evolution from three spiralian genomes.</title>
        <authorList>
            <person name="Simakov O."/>
            <person name="Marletaz F."/>
            <person name="Cho S.J."/>
            <person name="Edsinger-Gonzales E."/>
            <person name="Havlak P."/>
            <person name="Hellsten U."/>
            <person name="Kuo D.H."/>
            <person name="Larsson T."/>
            <person name="Lv J."/>
            <person name="Arendt D."/>
            <person name="Savage R."/>
            <person name="Osoegawa K."/>
            <person name="de Jong P."/>
            <person name="Grimwood J."/>
            <person name="Chapman J.A."/>
            <person name="Shapiro H."/>
            <person name="Aerts A."/>
            <person name="Otillar R.P."/>
            <person name="Terry A.Y."/>
            <person name="Boore J.L."/>
            <person name="Grigoriev I.V."/>
            <person name="Lindberg D.R."/>
            <person name="Seaver E.C."/>
            <person name="Weisblat D.A."/>
            <person name="Putnam N.H."/>
            <person name="Rokhsar D.S."/>
        </authorList>
    </citation>
    <scope>NUCLEOTIDE SEQUENCE</scope>
    <source>
        <strain evidence="16 18">I ESC-2004</strain>
    </source>
</reference>
<dbReference type="GO" id="GO:0004180">
    <property type="term" value="F:carboxypeptidase activity"/>
    <property type="evidence" value="ECO:0007669"/>
    <property type="project" value="UniProtKB-KW"/>
</dbReference>
<dbReference type="OrthoDB" id="10029630at2759"/>
<keyword evidence="9 14" id="KW-0862">Zinc</keyword>
<dbReference type="GO" id="GO:0046872">
    <property type="term" value="F:metal ion binding"/>
    <property type="evidence" value="ECO:0007669"/>
    <property type="project" value="UniProtKB-KW"/>
</dbReference>
<feature type="glycosylation site" description="N-linked (GlcNAc...) asparagine; partial" evidence="6">
    <location>
        <position position="135"/>
    </location>
</feature>
<feature type="binding site" evidence="8">
    <location>
        <position position="525"/>
    </location>
    <ligand>
        <name>chloride</name>
        <dbReference type="ChEBI" id="CHEBI:17996"/>
        <label>1</label>
    </ligand>
</feature>
<evidence type="ECO:0000256" key="4">
    <source>
        <dbReference type="ARBA" id="ARBA00023180"/>
    </source>
</evidence>
<keyword evidence="14" id="KW-0482">Metalloprotease</keyword>
<feature type="active site" description="Proton donor 2" evidence="7">
    <location>
        <position position="516"/>
    </location>
</feature>
<feature type="glycosylation site" description="N-linked (GlcNAc...) asparagine" evidence="11">
    <location>
        <position position="135"/>
    </location>
</feature>
<feature type="disulfide bond" evidence="10">
    <location>
        <begin position="541"/>
        <end position="553"/>
    </location>
</feature>
<dbReference type="InterPro" id="IPR001548">
    <property type="entry name" value="Peptidase_M2"/>
</dbReference>
<dbReference type="Proteomes" id="UP000014760">
    <property type="component" value="Unassembled WGS sequence"/>
</dbReference>
<feature type="binding site" evidence="12">
    <location>
        <position position="395"/>
    </location>
    <ligand>
        <name>Zn(2+)</name>
        <dbReference type="ChEBI" id="CHEBI:29105"/>
        <label>2</label>
        <note>catalytic</note>
    </ligand>
</feature>
<dbReference type="PROSITE" id="PS52011">
    <property type="entry name" value="PEPTIDASE_M2"/>
    <property type="match status" value="1"/>
</dbReference>
<feature type="binding site" evidence="9">
    <location>
        <position position="367"/>
    </location>
    <ligand>
        <name>Zn(2+)</name>
        <dbReference type="ChEBI" id="CHEBI:29105"/>
        <label>1</label>
        <note>catalytic</note>
    </ligand>
</feature>
<evidence type="ECO:0000256" key="7">
    <source>
        <dbReference type="PIRSR" id="PIRSR601548-11"/>
    </source>
</evidence>
<keyword evidence="14" id="KW-0121">Carboxypeptidase</keyword>
<dbReference type="OMA" id="WPEYNDS"/>